<dbReference type="Pfam" id="PF05485">
    <property type="entry name" value="THAP"/>
    <property type="match status" value="1"/>
</dbReference>
<keyword evidence="4" id="KW-0238">DNA-binding</keyword>
<dbReference type="AlphaFoldDB" id="A0A811UIP9"/>
<evidence type="ECO:0000256" key="1">
    <source>
        <dbReference type="ARBA" id="ARBA00022723"/>
    </source>
</evidence>
<sequence>MTAQKGEVNGLTDTQLRQKWKENLGLDPAVELPQFNCYMCLEHFENSAIGVGGRLRSVAVPTLKIVFKQLKETVPRSGVQAKCKRLRTGGGSFSGEELSEFEEQALSAFGMGAVNGLECVTLGLPGTFTTPATPSPLSEEKAYLIE</sequence>
<evidence type="ECO:0000313" key="7">
    <source>
        <dbReference type="Proteomes" id="UP000606786"/>
    </source>
</evidence>
<keyword evidence="7" id="KW-1185">Reference proteome</keyword>
<organism evidence="6 7">
    <name type="scientific">Ceratitis capitata</name>
    <name type="common">Mediterranean fruit fly</name>
    <name type="synonym">Tephritis capitata</name>
    <dbReference type="NCBI Taxonomy" id="7213"/>
    <lineage>
        <taxon>Eukaryota</taxon>
        <taxon>Metazoa</taxon>
        <taxon>Ecdysozoa</taxon>
        <taxon>Arthropoda</taxon>
        <taxon>Hexapoda</taxon>
        <taxon>Insecta</taxon>
        <taxon>Pterygota</taxon>
        <taxon>Neoptera</taxon>
        <taxon>Endopterygota</taxon>
        <taxon>Diptera</taxon>
        <taxon>Brachycera</taxon>
        <taxon>Muscomorpha</taxon>
        <taxon>Tephritoidea</taxon>
        <taxon>Tephritidae</taxon>
        <taxon>Ceratitis</taxon>
        <taxon>Ceratitis</taxon>
    </lineage>
</organism>
<dbReference type="SMART" id="SM00692">
    <property type="entry name" value="DM3"/>
    <property type="match status" value="1"/>
</dbReference>
<protein>
    <submittedName>
        <fullName evidence="6">(Mediterranean fruit fly) hypothetical protein</fullName>
    </submittedName>
</protein>
<proteinExistence type="predicted"/>
<dbReference type="EMBL" id="CAJHJT010000012">
    <property type="protein sequence ID" value="CAD6997545.1"/>
    <property type="molecule type" value="Genomic_DNA"/>
</dbReference>
<gene>
    <name evidence="6" type="ORF">CCAP1982_LOCUS6184</name>
</gene>
<dbReference type="GO" id="GO:0008270">
    <property type="term" value="F:zinc ion binding"/>
    <property type="evidence" value="ECO:0007669"/>
    <property type="project" value="UniProtKB-KW"/>
</dbReference>
<dbReference type="SUPFAM" id="SSF57716">
    <property type="entry name" value="Glucocorticoid receptor-like (DNA-binding domain)"/>
    <property type="match status" value="1"/>
</dbReference>
<accession>A0A811UIP9</accession>
<evidence type="ECO:0000259" key="5">
    <source>
        <dbReference type="SMART" id="SM00692"/>
    </source>
</evidence>
<evidence type="ECO:0000313" key="6">
    <source>
        <dbReference type="EMBL" id="CAD6997545.1"/>
    </source>
</evidence>
<dbReference type="InterPro" id="IPR006612">
    <property type="entry name" value="THAP_Znf"/>
</dbReference>
<comment type="caution">
    <text evidence="6">The sequence shown here is derived from an EMBL/GenBank/DDBJ whole genome shotgun (WGS) entry which is preliminary data.</text>
</comment>
<keyword evidence="1" id="KW-0479">Metal-binding</keyword>
<reference evidence="6" key="1">
    <citation type="submission" date="2020-11" db="EMBL/GenBank/DDBJ databases">
        <authorList>
            <person name="Whitehead M."/>
        </authorList>
    </citation>
    <scope>NUCLEOTIDE SEQUENCE</scope>
    <source>
        <strain evidence="6">EGII</strain>
    </source>
</reference>
<dbReference type="Proteomes" id="UP000606786">
    <property type="component" value="Unassembled WGS sequence"/>
</dbReference>
<evidence type="ECO:0000256" key="2">
    <source>
        <dbReference type="ARBA" id="ARBA00022771"/>
    </source>
</evidence>
<keyword evidence="3" id="KW-0862">Zinc</keyword>
<name>A0A811UIP9_CERCA</name>
<evidence type="ECO:0000256" key="4">
    <source>
        <dbReference type="ARBA" id="ARBA00023125"/>
    </source>
</evidence>
<feature type="domain" description="THAP-type" evidence="5">
    <location>
        <begin position="11"/>
        <end position="69"/>
    </location>
</feature>
<dbReference type="GO" id="GO:0003677">
    <property type="term" value="F:DNA binding"/>
    <property type="evidence" value="ECO:0007669"/>
    <property type="project" value="UniProtKB-KW"/>
</dbReference>
<keyword evidence="2" id="KW-0863">Zinc-finger</keyword>
<evidence type="ECO:0000256" key="3">
    <source>
        <dbReference type="ARBA" id="ARBA00022833"/>
    </source>
</evidence>